<feature type="region of interest" description="Disordered" evidence="2">
    <location>
        <begin position="473"/>
        <end position="582"/>
    </location>
</feature>
<evidence type="ECO:0000313" key="3">
    <source>
        <dbReference type="EMBL" id="ETV96696.1"/>
    </source>
</evidence>
<dbReference type="AlphaFoldDB" id="A0A024TST9"/>
<protein>
    <recommendedName>
        <fullName evidence="4">Fas-binding factor 1</fullName>
    </recommendedName>
</protein>
<dbReference type="OrthoDB" id="79427at2759"/>
<feature type="compositionally biased region" description="Basic and acidic residues" evidence="2">
    <location>
        <begin position="392"/>
        <end position="403"/>
    </location>
</feature>
<feature type="compositionally biased region" description="Polar residues" evidence="2">
    <location>
        <begin position="267"/>
        <end position="282"/>
    </location>
</feature>
<evidence type="ECO:0008006" key="4">
    <source>
        <dbReference type="Google" id="ProtNLM"/>
    </source>
</evidence>
<proteinExistence type="predicted"/>
<dbReference type="EMBL" id="KI913975">
    <property type="protein sequence ID" value="ETV96696.1"/>
    <property type="molecule type" value="Genomic_DNA"/>
</dbReference>
<feature type="coiled-coil region" evidence="1">
    <location>
        <begin position="909"/>
        <end position="1070"/>
    </location>
</feature>
<name>A0A024TST9_9STRA</name>
<accession>A0A024TST9</accession>
<dbReference type="VEuPathDB" id="FungiDB:H310_10014"/>
<feature type="compositionally biased region" description="Basic and acidic residues" evidence="2">
    <location>
        <begin position="136"/>
        <end position="148"/>
    </location>
</feature>
<feature type="compositionally biased region" description="Polar residues" evidence="2">
    <location>
        <begin position="513"/>
        <end position="539"/>
    </location>
</feature>
<gene>
    <name evidence="3" type="ORF">H310_10014</name>
</gene>
<reference evidence="3" key="1">
    <citation type="submission" date="2013-12" db="EMBL/GenBank/DDBJ databases">
        <title>The Genome Sequence of Aphanomyces invadans NJM9701.</title>
        <authorList>
            <consortium name="The Broad Institute Genomics Platform"/>
            <person name="Russ C."/>
            <person name="Tyler B."/>
            <person name="van West P."/>
            <person name="Dieguez-Uribeondo J."/>
            <person name="Young S.K."/>
            <person name="Zeng Q."/>
            <person name="Gargeya S."/>
            <person name="Fitzgerald M."/>
            <person name="Abouelleil A."/>
            <person name="Alvarado L."/>
            <person name="Chapman S.B."/>
            <person name="Gainer-Dewar J."/>
            <person name="Goldberg J."/>
            <person name="Griggs A."/>
            <person name="Gujja S."/>
            <person name="Hansen M."/>
            <person name="Howarth C."/>
            <person name="Imamovic A."/>
            <person name="Ireland A."/>
            <person name="Larimer J."/>
            <person name="McCowan C."/>
            <person name="Murphy C."/>
            <person name="Pearson M."/>
            <person name="Poon T.W."/>
            <person name="Priest M."/>
            <person name="Roberts A."/>
            <person name="Saif S."/>
            <person name="Shea T."/>
            <person name="Sykes S."/>
            <person name="Wortman J."/>
            <person name="Nusbaum C."/>
            <person name="Birren B."/>
        </authorList>
    </citation>
    <scope>NUCLEOTIDE SEQUENCE [LARGE SCALE GENOMIC DNA]</scope>
    <source>
        <strain evidence="3">NJM9701</strain>
    </source>
</reference>
<feature type="compositionally biased region" description="Basic and acidic residues" evidence="2">
    <location>
        <begin position="14"/>
        <end position="24"/>
    </location>
</feature>
<evidence type="ECO:0000256" key="2">
    <source>
        <dbReference type="SAM" id="MobiDB-lite"/>
    </source>
</evidence>
<keyword evidence="1" id="KW-0175">Coiled coil</keyword>
<dbReference type="GeneID" id="20087064"/>
<feature type="compositionally biased region" description="Pro residues" evidence="2">
    <location>
        <begin position="427"/>
        <end position="444"/>
    </location>
</feature>
<sequence length="1200" mass="132007">MSSSLGSLIPLGQKADKSSKKDDLTGGLISIGTKPTSGDDNMDDFDLDDLLSDTPRPKSSPKKPKKAKDKSKKKKKDKGNDLDESTSPGKPPKATFTHDDDIPRPPKPKTSMKNLDDEFAKALGFDASEFQSSKMDSPDKQLYQEEKPPSPAPSSPPTETGAIAASFFDEPSDKNKDAGGGSWRGDRPKGRGRRTSNDDDVDPFAAKDVKSTSSDPFSNPLGRHRDETAATHRGGRANADDSKQPAMASPFARGAADRVDDDLFNEPPSQTQLDKPATNSPSVDDPFATTTGGGTGRSGRGRRGGADAAQPSAATAGDDTPTFPWMKAKSTLPTEVLDETPPQFPWMKKKVIEERDQVKPEKPPKPDPKVESDLPEFPWVKKDRNSTTADTKSSEKKEGSKPADDDDLPAFPWVKKTQALANLPPRVVEPPPPEPVAAPPPLSPPKSSIEPPVAPPIPVEPILVAEQLASPALSVAKPDSPVRATLQVEIQDRSNSPLRQPSPVKEPSPQRPSTPTSKPAATQAADSDQPSVDATSSRNSPDKKPASPPRPSILVPSAVDEKAKPSNSSPKRTSPSSRASFLNDDASIVPAFMTNQLAQSQDMVASLTTQLTAANVALAMLQSDHATVTANLSAESELAKTLTNDVAVLRQTEATLRDDLARVGAESARRLEQLNASIADKQALSQELATLRVQAIEVGPLQALVKELQIENSSFRGTLSTTQASLAACQRDLVKEQSLHSQSVERFQRMQHEREQEALHQQRWLVEEQRHAEKDALERLLTQVRAAVSGLKVLQENVVGGKSELEMRAMGETETRARVLLDMEGSCKAFMHRSQEECHRLQALLSAMEGTMRTLRGEHLEEKERLRAEQSRLDELALHFQSQTTLLQERTDSNTRVVTQTLSAYIQDIRVAEARLHTRREQLVEEERQLHFARAAFAAQQEEALRDQRLTQEKLHMEKQRIDEKLHRVRQETAAFETLVRNHSDEMEALAAYQLQLEGEKERLQAAASRIEEMAQKVRAASEQSAAMEAQAKDAMRDAATLVSQVQDERHRVQKQAAQLDERERRLHEEMRCFMETNRRKQRAPAVVRPMPRLPRHHVDTPLVQPPPPVAMSALAKPFPSPHSTETPSWRADPTGLSPSFRQEMETFWSRGNQVEVDDVRNRMLLSCRSAGALPSKQQQFTRSTPVSAPRTGLTSAFVL</sequence>
<evidence type="ECO:0000256" key="1">
    <source>
        <dbReference type="SAM" id="Coils"/>
    </source>
</evidence>
<organism evidence="3">
    <name type="scientific">Aphanomyces invadans</name>
    <dbReference type="NCBI Taxonomy" id="157072"/>
    <lineage>
        <taxon>Eukaryota</taxon>
        <taxon>Sar</taxon>
        <taxon>Stramenopiles</taxon>
        <taxon>Oomycota</taxon>
        <taxon>Saprolegniomycetes</taxon>
        <taxon>Saprolegniales</taxon>
        <taxon>Verrucalvaceae</taxon>
        <taxon>Aphanomyces</taxon>
    </lineage>
</organism>
<dbReference type="eggNOG" id="ENOG502S2DI">
    <property type="taxonomic scope" value="Eukaryota"/>
</dbReference>
<feature type="region of interest" description="Disordered" evidence="2">
    <location>
        <begin position="1118"/>
        <end position="1137"/>
    </location>
</feature>
<feature type="compositionally biased region" description="Polar residues" evidence="2">
    <location>
        <begin position="1177"/>
        <end position="1187"/>
    </location>
</feature>
<dbReference type="RefSeq" id="XP_008874473.1">
    <property type="nucleotide sequence ID" value="XM_008876251.1"/>
</dbReference>
<feature type="region of interest" description="Disordered" evidence="2">
    <location>
        <begin position="1"/>
        <end position="457"/>
    </location>
</feature>
<feature type="compositionally biased region" description="Acidic residues" evidence="2">
    <location>
        <begin position="40"/>
        <end position="51"/>
    </location>
</feature>
<feature type="compositionally biased region" description="Low complexity" evidence="2">
    <location>
        <begin position="565"/>
        <end position="580"/>
    </location>
</feature>
<feature type="compositionally biased region" description="Basic residues" evidence="2">
    <location>
        <begin position="59"/>
        <end position="77"/>
    </location>
</feature>
<feature type="region of interest" description="Disordered" evidence="2">
    <location>
        <begin position="1177"/>
        <end position="1200"/>
    </location>
</feature>
<feature type="compositionally biased region" description="Basic and acidic residues" evidence="2">
    <location>
        <begin position="350"/>
        <end position="372"/>
    </location>
</feature>